<dbReference type="InterPro" id="IPR036259">
    <property type="entry name" value="MFS_trans_sf"/>
</dbReference>
<keyword evidence="4" id="KW-0769">Symport</keyword>
<dbReference type="Proteomes" id="UP001519460">
    <property type="component" value="Unassembled WGS sequence"/>
</dbReference>
<dbReference type="FunFam" id="1.20.1250.20:FF:000003">
    <property type="entry name" value="Solute carrier family 17 member 3"/>
    <property type="match status" value="1"/>
</dbReference>
<feature type="region of interest" description="Disordered" evidence="7">
    <location>
        <begin position="343"/>
        <end position="413"/>
    </location>
</feature>
<keyword evidence="12" id="KW-1185">Reference proteome</keyword>
<evidence type="ECO:0000259" key="10">
    <source>
        <dbReference type="PROSITE" id="PS50850"/>
    </source>
</evidence>
<evidence type="ECO:0000313" key="12">
    <source>
        <dbReference type="Proteomes" id="UP001519460"/>
    </source>
</evidence>
<evidence type="ECO:0000313" key="11">
    <source>
        <dbReference type="EMBL" id="KAK7500389.1"/>
    </source>
</evidence>
<evidence type="ECO:0000256" key="8">
    <source>
        <dbReference type="SAM" id="Phobius"/>
    </source>
</evidence>
<feature type="transmembrane region" description="Helical" evidence="8">
    <location>
        <begin position="237"/>
        <end position="259"/>
    </location>
</feature>
<evidence type="ECO:0000256" key="3">
    <source>
        <dbReference type="ARBA" id="ARBA00022692"/>
    </source>
</evidence>
<evidence type="ECO:0000256" key="1">
    <source>
        <dbReference type="ARBA" id="ARBA00004141"/>
    </source>
</evidence>
<reference evidence="11 12" key="1">
    <citation type="journal article" date="2023" name="Sci. Data">
        <title>Genome assembly of the Korean intertidal mud-creeper Batillaria attramentaria.</title>
        <authorList>
            <person name="Patra A.K."/>
            <person name="Ho P.T."/>
            <person name="Jun S."/>
            <person name="Lee S.J."/>
            <person name="Kim Y."/>
            <person name="Won Y.J."/>
        </authorList>
    </citation>
    <scope>NUCLEOTIDE SEQUENCE [LARGE SCALE GENOMIC DNA]</scope>
    <source>
        <strain evidence="11">Wonlab-2016</strain>
    </source>
</reference>
<keyword evidence="6 8" id="KW-0472">Membrane</keyword>
<evidence type="ECO:0000256" key="7">
    <source>
        <dbReference type="SAM" id="MobiDB-lite"/>
    </source>
</evidence>
<evidence type="ECO:0000256" key="9">
    <source>
        <dbReference type="SAM" id="SignalP"/>
    </source>
</evidence>
<dbReference type="InterPro" id="IPR020846">
    <property type="entry name" value="MFS_dom"/>
</dbReference>
<feature type="compositionally biased region" description="Basic and acidic residues" evidence="7">
    <location>
        <begin position="343"/>
        <end position="358"/>
    </location>
</feature>
<name>A0ABD0LLF2_9CAEN</name>
<feature type="transmembrane region" description="Helical" evidence="8">
    <location>
        <begin position="154"/>
        <end position="173"/>
    </location>
</feature>
<proteinExistence type="predicted"/>
<dbReference type="InterPro" id="IPR011701">
    <property type="entry name" value="MFS"/>
</dbReference>
<dbReference type="GO" id="GO:0015293">
    <property type="term" value="F:symporter activity"/>
    <property type="evidence" value="ECO:0007669"/>
    <property type="project" value="UniProtKB-KW"/>
</dbReference>
<keyword evidence="5 8" id="KW-1133">Transmembrane helix</keyword>
<dbReference type="InterPro" id="IPR050382">
    <property type="entry name" value="MFS_Na/Anion_cotransporter"/>
</dbReference>
<gene>
    <name evidence="11" type="ORF">BaRGS_00008296</name>
</gene>
<feature type="transmembrane region" description="Helical" evidence="8">
    <location>
        <begin position="185"/>
        <end position="203"/>
    </location>
</feature>
<dbReference type="AlphaFoldDB" id="A0ABD0LLF2"/>
<dbReference type="PANTHER" id="PTHR11662">
    <property type="entry name" value="SOLUTE CARRIER FAMILY 17"/>
    <property type="match status" value="1"/>
</dbReference>
<comment type="caution">
    <text evidence="11">The sequence shown here is derived from an EMBL/GenBank/DDBJ whole genome shotgun (WGS) entry which is preliminary data.</text>
</comment>
<feature type="transmembrane region" description="Helical" evidence="8">
    <location>
        <begin position="271"/>
        <end position="294"/>
    </location>
</feature>
<evidence type="ECO:0000256" key="4">
    <source>
        <dbReference type="ARBA" id="ARBA00022847"/>
    </source>
</evidence>
<protein>
    <recommendedName>
        <fullName evidence="10">Major facilitator superfamily (MFS) profile domain-containing protein</fullName>
    </recommendedName>
</protein>
<dbReference type="Pfam" id="PF07690">
    <property type="entry name" value="MFS_1"/>
    <property type="match status" value="1"/>
</dbReference>
<dbReference type="Gene3D" id="1.20.1250.20">
    <property type="entry name" value="MFS general substrate transporter like domains"/>
    <property type="match status" value="2"/>
</dbReference>
<feature type="chain" id="PRO_5044776599" description="Major facilitator superfamily (MFS) profile domain-containing protein" evidence="9">
    <location>
        <begin position="18"/>
        <end position="413"/>
    </location>
</feature>
<feature type="non-terminal residue" evidence="11">
    <location>
        <position position="1"/>
    </location>
</feature>
<feature type="domain" description="Major facilitator superfamily (MFS) profile" evidence="10">
    <location>
        <begin position="1"/>
        <end position="329"/>
    </location>
</feature>
<accession>A0ABD0LLF2</accession>
<dbReference type="SUPFAM" id="SSF103473">
    <property type="entry name" value="MFS general substrate transporter"/>
    <property type="match status" value="1"/>
</dbReference>
<organism evidence="11 12">
    <name type="scientific">Batillaria attramentaria</name>
    <dbReference type="NCBI Taxonomy" id="370345"/>
    <lineage>
        <taxon>Eukaryota</taxon>
        <taxon>Metazoa</taxon>
        <taxon>Spiralia</taxon>
        <taxon>Lophotrochozoa</taxon>
        <taxon>Mollusca</taxon>
        <taxon>Gastropoda</taxon>
        <taxon>Caenogastropoda</taxon>
        <taxon>Sorbeoconcha</taxon>
        <taxon>Cerithioidea</taxon>
        <taxon>Batillariidae</taxon>
        <taxon>Batillaria</taxon>
    </lineage>
</organism>
<dbReference type="PANTHER" id="PTHR11662:SF456">
    <property type="entry name" value="VESICULAR GLUTAMATE TRANSPORTER, ISOFORM A"/>
    <property type="match status" value="1"/>
</dbReference>
<evidence type="ECO:0000256" key="6">
    <source>
        <dbReference type="ARBA" id="ARBA00023136"/>
    </source>
</evidence>
<keyword evidence="9" id="KW-0732">Signal</keyword>
<evidence type="ECO:0000256" key="5">
    <source>
        <dbReference type="ARBA" id="ARBA00022989"/>
    </source>
</evidence>
<feature type="transmembrane region" description="Helical" evidence="8">
    <location>
        <begin position="306"/>
        <end position="324"/>
    </location>
</feature>
<feature type="signal peptide" evidence="9">
    <location>
        <begin position="1"/>
        <end position="17"/>
    </location>
</feature>
<comment type="subcellular location">
    <subcellularLocation>
        <location evidence="1">Membrane</location>
        <topology evidence="1">Multi-pass membrane protein</topology>
    </subcellularLocation>
</comment>
<dbReference type="EMBL" id="JACVVK020000037">
    <property type="protein sequence ID" value="KAK7500389.1"/>
    <property type="molecule type" value="Genomic_DNA"/>
</dbReference>
<keyword evidence="2" id="KW-0813">Transport</keyword>
<feature type="transmembrane region" description="Helical" evidence="8">
    <location>
        <begin position="215"/>
        <end position="231"/>
    </location>
</feature>
<feature type="compositionally biased region" description="Basic and acidic residues" evidence="7">
    <location>
        <begin position="403"/>
        <end position="413"/>
    </location>
</feature>
<sequence>LFGGCILVSCLLNLTLPVAIELAGYGVTITIRFVQGLSEGLLYPACYGILRHWSTPPERGRLGSLVFTGAYLGPVIGFPLAGGLGIIYVFVWAWISEEKPSHHKFMSPGELSFIEEMQGSERIDYEGMKIPWGSILTSLPVASLCLCHFARNWVFILMLTNEPFFLNIFHFTIAQNGVYSALPHVIKVFASFISGYIADFLLSHKLLNTTHTRKILTSGFGVQALFFVLLTQTTDGAVSVIFLTLALGFGGLVVSGWQLNHYDLSARHASVLVGVTSTLGNMGSIAAPLVAGALTEDKNHASWSEVWYITAGITGFACLSYLAFGSGERQSWSVPADTSRLVIKEDKRRRRPTSDHKPTSAGPTFIFSKLREGADKDHVVTGHVPNYGSQQTTPRGEISGADDTTKAKQSDVS</sequence>
<keyword evidence="3 8" id="KW-0812">Transmembrane</keyword>
<feature type="transmembrane region" description="Helical" evidence="8">
    <location>
        <begin position="62"/>
        <end position="95"/>
    </location>
</feature>
<dbReference type="GO" id="GO:0016020">
    <property type="term" value="C:membrane"/>
    <property type="evidence" value="ECO:0007669"/>
    <property type="project" value="UniProtKB-SubCell"/>
</dbReference>
<evidence type="ECO:0000256" key="2">
    <source>
        <dbReference type="ARBA" id="ARBA00022448"/>
    </source>
</evidence>
<dbReference type="PROSITE" id="PS50850">
    <property type="entry name" value="MFS"/>
    <property type="match status" value="1"/>
</dbReference>
<feature type="compositionally biased region" description="Basic and acidic residues" evidence="7">
    <location>
        <begin position="369"/>
        <end position="380"/>
    </location>
</feature>